<evidence type="ECO:0008006" key="4">
    <source>
        <dbReference type="Google" id="ProtNLM"/>
    </source>
</evidence>
<protein>
    <recommendedName>
        <fullName evidence="4">Transmembrane protein</fullName>
    </recommendedName>
</protein>
<dbReference type="RefSeq" id="WP_285190266.1">
    <property type="nucleotide sequence ID" value="NZ_CP126981.1"/>
</dbReference>
<evidence type="ECO:0000313" key="2">
    <source>
        <dbReference type="EMBL" id="WIM89535.1"/>
    </source>
</evidence>
<organism evidence="2 3">
    <name type="scientific">Candidatus Mycobacterium wuenschmannii</name>
    <dbReference type="NCBI Taxonomy" id="3027808"/>
    <lineage>
        <taxon>Bacteria</taxon>
        <taxon>Bacillati</taxon>
        <taxon>Actinomycetota</taxon>
        <taxon>Actinomycetes</taxon>
        <taxon>Mycobacteriales</taxon>
        <taxon>Mycobacteriaceae</taxon>
        <taxon>Mycobacterium</taxon>
    </lineage>
</organism>
<accession>A0ABY8W0W2</accession>
<feature type="transmembrane region" description="Helical" evidence="1">
    <location>
        <begin position="20"/>
        <end position="40"/>
    </location>
</feature>
<name>A0ABY8W0W2_9MYCO</name>
<keyword evidence="1" id="KW-1133">Transmembrane helix</keyword>
<keyword evidence="1" id="KW-0812">Transmembrane</keyword>
<gene>
    <name evidence="2" type="ORF">PT015_08925</name>
</gene>
<evidence type="ECO:0000313" key="3">
    <source>
        <dbReference type="Proteomes" id="UP001236585"/>
    </source>
</evidence>
<evidence type="ECO:0000256" key="1">
    <source>
        <dbReference type="SAM" id="Phobius"/>
    </source>
</evidence>
<proteinExistence type="predicted"/>
<keyword evidence="1" id="KW-0472">Membrane</keyword>
<dbReference type="EMBL" id="CP126981">
    <property type="protein sequence ID" value="WIM89535.1"/>
    <property type="molecule type" value="Genomic_DNA"/>
</dbReference>
<keyword evidence="3" id="KW-1185">Reference proteome</keyword>
<dbReference type="Proteomes" id="UP001236585">
    <property type="component" value="Chromosome"/>
</dbReference>
<reference evidence="2 3" key="1">
    <citation type="journal article" date="2023" name="Microbiol. Resour. Announc.">
        <title>Complete Genome Sequence of Mycobacterium wuenschmanii, a novel Nontuberculous Mycobacterium Isolated from a captive population of Amazon Milk Frogs.</title>
        <authorList>
            <person name="Hicks J."/>
            <person name="Zeineldin M."/>
            <person name="Ward H."/>
            <person name="Wuenschmann A."/>
            <person name="Camp P."/>
            <person name="Farrell D."/>
            <person name="Lehman K."/>
            <person name="Thacker T."/>
            <person name="Cuthbert E."/>
        </authorList>
    </citation>
    <scope>NUCLEOTIDE SEQUENCE [LARGE SCALE GENOMIC DNA]</scope>
    <source>
        <strain evidence="2 3">Wuenschmanii</strain>
    </source>
</reference>
<sequence>MSATLSEHAASGGRGRLATLSGIVLWQVVGAAATAISYAAEAGGFELEMRRAALRAQR</sequence>